<dbReference type="PROSITE" id="PS50088">
    <property type="entry name" value="ANK_REPEAT"/>
    <property type="match status" value="2"/>
</dbReference>
<comment type="caution">
    <text evidence="4">The sequence shown here is derived from an EMBL/GenBank/DDBJ whole genome shotgun (WGS) entry which is preliminary data.</text>
</comment>
<dbReference type="PANTHER" id="PTHR24193:SF121">
    <property type="entry name" value="ADA2A-CONTAINING COMPLEX COMPONENT 3, ISOFORM D"/>
    <property type="match status" value="1"/>
</dbReference>
<evidence type="ECO:0000313" key="4">
    <source>
        <dbReference type="EMBL" id="RUS27838.1"/>
    </source>
</evidence>
<dbReference type="PROSITE" id="PS50297">
    <property type="entry name" value="ANK_REP_REGION"/>
    <property type="match status" value="2"/>
</dbReference>
<dbReference type="Pfam" id="PF13637">
    <property type="entry name" value="Ank_4"/>
    <property type="match status" value="1"/>
</dbReference>
<dbReference type="AlphaFoldDB" id="A0A433QDI5"/>
<dbReference type="PANTHER" id="PTHR24193">
    <property type="entry name" value="ANKYRIN REPEAT PROTEIN"/>
    <property type="match status" value="1"/>
</dbReference>
<keyword evidence="2 3" id="KW-0040">ANK repeat</keyword>
<keyword evidence="1" id="KW-0677">Repeat</keyword>
<name>A0A433QDI5_9FUNG</name>
<evidence type="ECO:0000256" key="1">
    <source>
        <dbReference type="ARBA" id="ARBA00022737"/>
    </source>
</evidence>
<organism evidence="4 5">
    <name type="scientific">Jimgerdemannia flammicorona</name>
    <dbReference type="NCBI Taxonomy" id="994334"/>
    <lineage>
        <taxon>Eukaryota</taxon>
        <taxon>Fungi</taxon>
        <taxon>Fungi incertae sedis</taxon>
        <taxon>Mucoromycota</taxon>
        <taxon>Mucoromycotina</taxon>
        <taxon>Endogonomycetes</taxon>
        <taxon>Endogonales</taxon>
        <taxon>Endogonaceae</taxon>
        <taxon>Jimgerdemannia</taxon>
    </lineage>
</organism>
<evidence type="ECO:0000256" key="3">
    <source>
        <dbReference type="PROSITE-ProRule" id="PRU00023"/>
    </source>
</evidence>
<evidence type="ECO:0000313" key="5">
    <source>
        <dbReference type="Proteomes" id="UP000274822"/>
    </source>
</evidence>
<protein>
    <submittedName>
        <fullName evidence="4">Ankyrin repeat-containing domain protein</fullName>
    </submittedName>
</protein>
<feature type="repeat" description="ANK" evidence="3">
    <location>
        <begin position="27"/>
        <end position="49"/>
    </location>
</feature>
<dbReference type="SUPFAM" id="SSF48403">
    <property type="entry name" value="Ankyrin repeat"/>
    <property type="match status" value="1"/>
</dbReference>
<proteinExistence type="predicted"/>
<dbReference type="Pfam" id="PF12796">
    <property type="entry name" value="Ank_2"/>
    <property type="match status" value="1"/>
</dbReference>
<dbReference type="InterPro" id="IPR036770">
    <property type="entry name" value="Ankyrin_rpt-contain_sf"/>
</dbReference>
<evidence type="ECO:0000256" key="2">
    <source>
        <dbReference type="ARBA" id="ARBA00023043"/>
    </source>
</evidence>
<dbReference type="GO" id="GO:0045944">
    <property type="term" value="P:positive regulation of transcription by RNA polymerase II"/>
    <property type="evidence" value="ECO:0007669"/>
    <property type="project" value="TreeGrafter"/>
</dbReference>
<feature type="repeat" description="ANK" evidence="3">
    <location>
        <begin position="61"/>
        <end position="93"/>
    </location>
</feature>
<dbReference type="GO" id="GO:0005634">
    <property type="term" value="C:nucleus"/>
    <property type="evidence" value="ECO:0007669"/>
    <property type="project" value="TreeGrafter"/>
</dbReference>
<dbReference type="InterPro" id="IPR002110">
    <property type="entry name" value="Ankyrin_rpt"/>
</dbReference>
<dbReference type="SMART" id="SM00248">
    <property type="entry name" value="ANK"/>
    <property type="match status" value="4"/>
</dbReference>
<gene>
    <name evidence="4" type="ORF">BC938DRAFT_482660</name>
</gene>
<dbReference type="Pfam" id="PF00023">
    <property type="entry name" value="Ank"/>
    <property type="match status" value="1"/>
</dbReference>
<dbReference type="InterPro" id="IPR050663">
    <property type="entry name" value="Ankyrin-SOCS_Box"/>
</dbReference>
<dbReference type="PRINTS" id="PR01415">
    <property type="entry name" value="ANKYRIN"/>
</dbReference>
<dbReference type="Proteomes" id="UP000274822">
    <property type="component" value="Unassembled WGS sequence"/>
</dbReference>
<keyword evidence="5" id="KW-1185">Reference proteome</keyword>
<sequence length="197" mass="21710">EAIEQGDLETTSALIQNQQYGESKLCTGMTPLQTAALFGRYQIVQLLLDVWHVGVDTRGSDGQTALFKAIQNDHTLITEYLCSKGANVNAVDDYGNTPLHVVATHGRAAITDLTSFNPLGGPHISALNRQNINQQTPLYLAVKHKTDANTDGHRAVARWLIHWGADCNASDLQGRMPPHLTILADNWIVVQYMLFHK</sequence>
<feature type="non-terminal residue" evidence="4">
    <location>
        <position position="1"/>
    </location>
</feature>
<reference evidence="4 5" key="1">
    <citation type="journal article" date="2018" name="New Phytol.">
        <title>Phylogenomics of Endogonaceae and evolution of mycorrhizas within Mucoromycota.</title>
        <authorList>
            <person name="Chang Y."/>
            <person name="Desiro A."/>
            <person name="Na H."/>
            <person name="Sandor L."/>
            <person name="Lipzen A."/>
            <person name="Clum A."/>
            <person name="Barry K."/>
            <person name="Grigoriev I.V."/>
            <person name="Martin F.M."/>
            <person name="Stajich J.E."/>
            <person name="Smith M.E."/>
            <person name="Bonito G."/>
            <person name="Spatafora J.W."/>
        </authorList>
    </citation>
    <scope>NUCLEOTIDE SEQUENCE [LARGE SCALE GENOMIC DNA]</scope>
    <source>
        <strain evidence="4 5">AD002</strain>
    </source>
</reference>
<accession>A0A433QDI5</accession>
<dbReference type="GO" id="GO:0000976">
    <property type="term" value="F:transcription cis-regulatory region binding"/>
    <property type="evidence" value="ECO:0007669"/>
    <property type="project" value="TreeGrafter"/>
</dbReference>
<dbReference type="Gene3D" id="1.25.40.20">
    <property type="entry name" value="Ankyrin repeat-containing domain"/>
    <property type="match status" value="2"/>
</dbReference>
<dbReference type="EMBL" id="RBNJ01007689">
    <property type="protein sequence ID" value="RUS27838.1"/>
    <property type="molecule type" value="Genomic_DNA"/>
</dbReference>